<evidence type="ECO:0000256" key="2">
    <source>
        <dbReference type="SAM" id="MobiDB-lite"/>
    </source>
</evidence>
<keyword evidence="1" id="KW-0560">Oxidoreductase</keyword>
<dbReference type="EMBL" id="JACBZO010000001">
    <property type="protein sequence ID" value="NYI41805.1"/>
    <property type="molecule type" value="Genomic_DNA"/>
</dbReference>
<dbReference type="Proteomes" id="UP000547973">
    <property type="component" value="Unassembled WGS sequence"/>
</dbReference>
<dbReference type="SUPFAM" id="SSF51430">
    <property type="entry name" value="NAD(P)-linked oxidoreductase"/>
    <property type="match status" value="1"/>
</dbReference>
<gene>
    <name evidence="4" type="ORF">BKA03_001924</name>
</gene>
<sequence length="343" mass="37416">MHYRTLGNSGAVVSTFALGTMTFGAEADEATSHAILGDYLESGGNLIDTADVYSKGASEEIIGRWLAAHPTDKEQMVIATKGRFTMGSGHNDLGTSRRHLGRALDASLRRLGVEQIDLYQMHAWDAVTPLEETLRFLDDAVRSGKIAYYGFSNFLGWQLTKAVHLARANGFTPPVTLQPQYSLLVREIESEIVPACQDANIGLLPWSPLAGGWLTGKYQRDANPTGATRLGEDPERGMEAWEPRNKQERTWRILDTVGQIAKVKRVNQAQVSLAWLEAQPAVTSVILGARNTDQLADNLGATAVELTADELKRLDEVSAPVVSDYPYGAAGADQRHRAIDVSD</sequence>
<feature type="domain" description="NADP-dependent oxidoreductase" evidence="3">
    <location>
        <begin position="17"/>
        <end position="318"/>
    </location>
</feature>
<evidence type="ECO:0000256" key="1">
    <source>
        <dbReference type="ARBA" id="ARBA00023002"/>
    </source>
</evidence>
<evidence type="ECO:0000259" key="3">
    <source>
        <dbReference type="Pfam" id="PF00248"/>
    </source>
</evidence>
<dbReference type="Pfam" id="PF00248">
    <property type="entry name" value="Aldo_ket_red"/>
    <property type="match status" value="1"/>
</dbReference>
<dbReference type="GO" id="GO:0016491">
    <property type="term" value="F:oxidoreductase activity"/>
    <property type="evidence" value="ECO:0007669"/>
    <property type="project" value="UniProtKB-KW"/>
</dbReference>
<reference evidence="4 5" key="1">
    <citation type="submission" date="2020-07" db="EMBL/GenBank/DDBJ databases">
        <title>Sequencing the genomes of 1000 actinobacteria strains.</title>
        <authorList>
            <person name="Klenk H.-P."/>
        </authorList>
    </citation>
    <scope>NUCLEOTIDE SEQUENCE [LARGE SCALE GENOMIC DNA]</scope>
    <source>
        <strain evidence="4 5">DSM 19970</strain>
    </source>
</reference>
<dbReference type="GO" id="GO:0005829">
    <property type="term" value="C:cytosol"/>
    <property type="evidence" value="ECO:0007669"/>
    <property type="project" value="TreeGrafter"/>
</dbReference>
<name>A0A7Z0CKK1_9MICO</name>
<dbReference type="FunFam" id="3.20.20.100:FF:000004">
    <property type="entry name" value="Oxidoreductase, aldo/keto reductase"/>
    <property type="match status" value="1"/>
</dbReference>
<dbReference type="PANTHER" id="PTHR43364:SF4">
    <property type="entry name" value="NAD(P)-LINKED OXIDOREDUCTASE SUPERFAMILY PROTEIN"/>
    <property type="match status" value="1"/>
</dbReference>
<dbReference type="AlphaFoldDB" id="A0A7Z0CKK1"/>
<feature type="compositionally biased region" description="Basic and acidic residues" evidence="2">
    <location>
        <begin position="230"/>
        <end position="243"/>
    </location>
</feature>
<dbReference type="OrthoDB" id="9768793at2"/>
<evidence type="ECO:0000313" key="5">
    <source>
        <dbReference type="Proteomes" id="UP000547973"/>
    </source>
</evidence>
<organism evidence="4 5">
    <name type="scientific">Demequina lutea</name>
    <dbReference type="NCBI Taxonomy" id="431489"/>
    <lineage>
        <taxon>Bacteria</taxon>
        <taxon>Bacillati</taxon>
        <taxon>Actinomycetota</taxon>
        <taxon>Actinomycetes</taxon>
        <taxon>Micrococcales</taxon>
        <taxon>Demequinaceae</taxon>
        <taxon>Demequina</taxon>
    </lineage>
</organism>
<protein>
    <submittedName>
        <fullName evidence="4">Aryl-alcohol dehydrogenase-like predicted oxidoreductase</fullName>
    </submittedName>
</protein>
<dbReference type="InterPro" id="IPR036812">
    <property type="entry name" value="NAD(P)_OxRdtase_dom_sf"/>
</dbReference>
<keyword evidence="5" id="KW-1185">Reference proteome</keyword>
<dbReference type="Gene3D" id="3.20.20.100">
    <property type="entry name" value="NADP-dependent oxidoreductase domain"/>
    <property type="match status" value="1"/>
</dbReference>
<dbReference type="InterPro" id="IPR023210">
    <property type="entry name" value="NADP_OxRdtase_dom"/>
</dbReference>
<accession>A0A7Z0CKK1</accession>
<comment type="caution">
    <text evidence="4">The sequence shown here is derived from an EMBL/GenBank/DDBJ whole genome shotgun (WGS) entry which is preliminary data.</text>
</comment>
<proteinExistence type="predicted"/>
<dbReference type="RefSeq" id="WP_062075809.1">
    <property type="nucleotide sequence ID" value="NZ_BBRC01000013.1"/>
</dbReference>
<dbReference type="InterPro" id="IPR050523">
    <property type="entry name" value="AKR_Detox_Biosynth"/>
</dbReference>
<dbReference type="PANTHER" id="PTHR43364">
    <property type="entry name" value="NADH-SPECIFIC METHYLGLYOXAL REDUCTASE-RELATED"/>
    <property type="match status" value="1"/>
</dbReference>
<feature type="region of interest" description="Disordered" evidence="2">
    <location>
        <begin position="224"/>
        <end position="243"/>
    </location>
</feature>
<evidence type="ECO:0000313" key="4">
    <source>
        <dbReference type="EMBL" id="NYI41805.1"/>
    </source>
</evidence>